<dbReference type="AlphaFoldDB" id="A0A9Q3H3M1"/>
<reference evidence="1" key="1">
    <citation type="submission" date="2021-03" db="EMBL/GenBank/DDBJ databases">
        <title>Draft genome sequence of rust myrtle Austropuccinia psidii MF-1, a brazilian biotype.</title>
        <authorList>
            <person name="Quecine M.C."/>
            <person name="Pachon D.M.R."/>
            <person name="Bonatelli M.L."/>
            <person name="Correr F.H."/>
            <person name="Franceschini L.M."/>
            <person name="Leite T.F."/>
            <person name="Margarido G.R.A."/>
            <person name="Almeida C.A."/>
            <person name="Ferrarezi J.A."/>
            <person name="Labate C.A."/>
        </authorList>
    </citation>
    <scope>NUCLEOTIDE SEQUENCE</scope>
    <source>
        <strain evidence="1">MF-1</strain>
    </source>
</reference>
<evidence type="ECO:0000313" key="1">
    <source>
        <dbReference type="EMBL" id="MBW0489837.1"/>
    </source>
</evidence>
<protein>
    <submittedName>
        <fullName evidence="1">Uncharacterized protein</fullName>
    </submittedName>
</protein>
<proteinExistence type="predicted"/>
<dbReference type="Proteomes" id="UP000765509">
    <property type="component" value="Unassembled WGS sequence"/>
</dbReference>
<sequence length="92" mass="10553">MESASTTRSGKPFSFSSKMVSPVNKPITSDMDEMSLLLQANKQAENFHRFTQLAERIRPRLSCDGVNFNAWSRGLINAWQPYYNGDPNYFEQ</sequence>
<comment type="caution">
    <text evidence="1">The sequence shown here is derived from an EMBL/GenBank/DDBJ whole genome shotgun (WGS) entry which is preliminary data.</text>
</comment>
<dbReference type="EMBL" id="AVOT02010284">
    <property type="protein sequence ID" value="MBW0489837.1"/>
    <property type="molecule type" value="Genomic_DNA"/>
</dbReference>
<name>A0A9Q3H3M1_9BASI</name>
<accession>A0A9Q3H3M1</accession>
<gene>
    <name evidence="1" type="ORF">O181_029552</name>
</gene>
<evidence type="ECO:0000313" key="2">
    <source>
        <dbReference type="Proteomes" id="UP000765509"/>
    </source>
</evidence>
<keyword evidence="2" id="KW-1185">Reference proteome</keyword>
<organism evidence="1 2">
    <name type="scientific">Austropuccinia psidii MF-1</name>
    <dbReference type="NCBI Taxonomy" id="1389203"/>
    <lineage>
        <taxon>Eukaryota</taxon>
        <taxon>Fungi</taxon>
        <taxon>Dikarya</taxon>
        <taxon>Basidiomycota</taxon>
        <taxon>Pucciniomycotina</taxon>
        <taxon>Pucciniomycetes</taxon>
        <taxon>Pucciniales</taxon>
        <taxon>Sphaerophragmiaceae</taxon>
        <taxon>Austropuccinia</taxon>
    </lineage>
</organism>